<dbReference type="InterPro" id="IPR008338">
    <property type="entry name" value="Capsule_biosynth_CapC"/>
</dbReference>
<evidence type="ECO:0000313" key="3">
    <source>
        <dbReference type="Proteomes" id="UP000614200"/>
    </source>
</evidence>
<dbReference type="NCBIfam" id="TIGR04011">
    <property type="entry name" value="poly_gGlu_PgsC"/>
    <property type="match status" value="1"/>
</dbReference>
<protein>
    <submittedName>
        <fullName evidence="2">Poly-gamma-glutamate biosynthesis protein PgsC</fullName>
    </submittedName>
</protein>
<feature type="transmembrane region" description="Helical" evidence="1">
    <location>
        <begin position="7"/>
        <end position="35"/>
    </location>
</feature>
<sequence>MDNNIIILGIVISLLFYELTGISPSGLIVAGYFALNFHSPYRIAYTFGVVLLTWGIAKLLSKVMILYGRRRFAVMILLSFAINVLVIRSGVLVHTPGIIGKIVPGIIALEWERQGVLKSTLSLGIVVVLNLLVIMWLGVPVISL</sequence>
<dbReference type="RefSeq" id="WP_194703875.1">
    <property type="nucleotide sequence ID" value="NZ_JADKNH010000018.1"/>
</dbReference>
<keyword evidence="1" id="KW-0812">Transmembrane</keyword>
<keyword evidence="1" id="KW-1133">Transmembrane helix</keyword>
<dbReference type="Proteomes" id="UP000614200">
    <property type="component" value="Unassembled WGS sequence"/>
</dbReference>
<accession>A0ABR9ZYV1</accession>
<keyword evidence="3" id="KW-1185">Reference proteome</keyword>
<evidence type="ECO:0000256" key="1">
    <source>
        <dbReference type="SAM" id="Phobius"/>
    </source>
</evidence>
<keyword evidence="1" id="KW-0472">Membrane</keyword>
<gene>
    <name evidence="2" type="primary">pgsC</name>
    <name evidence="2" type="ORF">ISU02_21285</name>
</gene>
<name>A0ABR9ZYV1_9FIRM</name>
<dbReference type="EMBL" id="JADKNH010000018">
    <property type="protein sequence ID" value="MBF4695636.1"/>
    <property type="molecule type" value="Genomic_DNA"/>
</dbReference>
<proteinExistence type="predicted"/>
<reference evidence="2 3" key="1">
    <citation type="submission" date="2020-11" db="EMBL/GenBank/DDBJ databases">
        <title>Fusibacter basophilias sp. nov.</title>
        <authorList>
            <person name="Qiu D."/>
        </authorList>
    </citation>
    <scope>NUCLEOTIDE SEQUENCE [LARGE SCALE GENOMIC DNA]</scope>
    <source>
        <strain evidence="2 3">Q10-2</strain>
    </source>
</reference>
<dbReference type="PRINTS" id="PR01759">
    <property type="entry name" value="CAPSULEPROTC"/>
</dbReference>
<dbReference type="Pfam" id="PF14102">
    <property type="entry name" value="Caps_synth_CapC"/>
    <property type="match status" value="1"/>
</dbReference>
<comment type="caution">
    <text evidence="2">The sequence shown here is derived from an EMBL/GenBank/DDBJ whole genome shotgun (WGS) entry which is preliminary data.</text>
</comment>
<feature type="transmembrane region" description="Helical" evidence="1">
    <location>
        <begin position="121"/>
        <end position="142"/>
    </location>
</feature>
<feature type="transmembrane region" description="Helical" evidence="1">
    <location>
        <begin position="41"/>
        <end position="60"/>
    </location>
</feature>
<evidence type="ECO:0000313" key="2">
    <source>
        <dbReference type="EMBL" id="MBF4695636.1"/>
    </source>
</evidence>
<feature type="transmembrane region" description="Helical" evidence="1">
    <location>
        <begin position="72"/>
        <end position="91"/>
    </location>
</feature>
<organism evidence="2 3">
    <name type="scientific">Fusibacter ferrireducens</name>
    <dbReference type="NCBI Taxonomy" id="2785058"/>
    <lineage>
        <taxon>Bacteria</taxon>
        <taxon>Bacillati</taxon>
        <taxon>Bacillota</taxon>
        <taxon>Clostridia</taxon>
        <taxon>Eubacteriales</taxon>
        <taxon>Eubacteriales Family XII. Incertae Sedis</taxon>
        <taxon>Fusibacter</taxon>
    </lineage>
</organism>